<dbReference type="SUPFAM" id="SSF46689">
    <property type="entry name" value="Homeodomain-like"/>
    <property type="match status" value="1"/>
</dbReference>
<dbReference type="Gene3D" id="1.10.10.60">
    <property type="entry name" value="Homeodomain-like"/>
    <property type="match status" value="1"/>
</dbReference>
<gene>
    <name evidence="2" type="ORF">AsAng_0010810</name>
</gene>
<dbReference type="InterPro" id="IPR002197">
    <property type="entry name" value="HTH_Fis"/>
</dbReference>
<dbReference type="KEGG" id="aup:AsAng_0010810"/>
<organism evidence="2 3">
    <name type="scientific">Aureispira anguillae</name>
    <dbReference type="NCBI Taxonomy" id="2864201"/>
    <lineage>
        <taxon>Bacteria</taxon>
        <taxon>Pseudomonadati</taxon>
        <taxon>Bacteroidota</taxon>
        <taxon>Saprospiria</taxon>
        <taxon>Saprospirales</taxon>
        <taxon>Saprospiraceae</taxon>
        <taxon>Aureispira</taxon>
    </lineage>
</organism>
<proteinExistence type="predicted"/>
<sequence>MEQQHIRRVLEQYHYNLSQTAKALGIVLNTLKKKMDIYGIERKKKL</sequence>
<evidence type="ECO:0000313" key="3">
    <source>
        <dbReference type="Proteomes" id="UP001060919"/>
    </source>
</evidence>
<dbReference type="InterPro" id="IPR009057">
    <property type="entry name" value="Homeodomain-like_sf"/>
</dbReference>
<keyword evidence="3" id="KW-1185">Reference proteome</keyword>
<dbReference type="PRINTS" id="PR01590">
    <property type="entry name" value="HTHFIS"/>
</dbReference>
<accession>A0A915YC48</accession>
<evidence type="ECO:0000259" key="1">
    <source>
        <dbReference type="Pfam" id="PF02954"/>
    </source>
</evidence>
<reference evidence="2" key="1">
    <citation type="submission" date="2022-09" db="EMBL/GenBank/DDBJ databases">
        <title>Aureispira anguillicida sp. nov., isolated from Leptocephalus of Japanese eel Anguilla japonica.</title>
        <authorList>
            <person name="Yuasa K."/>
            <person name="Mekata T."/>
            <person name="Ikunari K."/>
        </authorList>
    </citation>
    <scope>NUCLEOTIDE SEQUENCE</scope>
    <source>
        <strain evidence="2">EL160426</strain>
    </source>
</reference>
<feature type="domain" description="DNA binding HTH" evidence="1">
    <location>
        <begin position="2"/>
        <end position="36"/>
    </location>
</feature>
<dbReference type="GO" id="GO:0043565">
    <property type="term" value="F:sequence-specific DNA binding"/>
    <property type="evidence" value="ECO:0007669"/>
    <property type="project" value="InterPro"/>
</dbReference>
<dbReference type="RefSeq" id="WP_264791693.1">
    <property type="nucleotide sequence ID" value="NZ_AP026867.1"/>
</dbReference>
<name>A0A915YC48_9BACT</name>
<evidence type="ECO:0000313" key="2">
    <source>
        <dbReference type="EMBL" id="BDS10373.1"/>
    </source>
</evidence>
<dbReference type="Proteomes" id="UP001060919">
    <property type="component" value="Chromosome"/>
</dbReference>
<dbReference type="Pfam" id="PF02954">
    <property type="entry name" value="HTH_8"/>
    <property type="match status" value="1"/>
</dbReference>
<protein>
    <recommendedName>
        <fullName evidence="1">DNA binding HTH domain-containing protein</fullName>
    </recommendedName>
</protein>
<dbReference type="AlphaFoldDB" id="A0A915YC48"/>
<dbReference type="EMBL" id="AP026867">
    <property type="protein sequence ID" value="BDS10373.1"/>
    <property type="molecule type" value="Genomic_DNA"/>
</dbReference>